<comment type="caution">
    <text evidence="3">The sequence shown here is derived from an EMBL/GenBank/DDBJ whole genome shotgun (WGS) entry which is preliminary data.</text>
</comment>
<dbReference type="AlphaFoldDB" id="M7N3L0"/>
<protein>
    <submittedName>
        <fullName evidence="3">Outer membrane assembly protein</fullName>
    </submittedName>
</protein>
<dbReference type="InterPro" id="IPR052894">
    <property type="entry name" value="AsmA-related"/>
</dbReference>
<feature type="domain" description="AsmA" evidence="2">
    <location>
        <begin position="1"/>
        <end position="213"/>
    </location>
</feature>
<keyword evidence="4" id="KW-1185">Reference proteome</keyword>
<reference evidence="3 4" key="1">
    <citation type="submission" date="2012-12" db="EMBL/GenBank/DDBJ databases">
        <title>Genome assembly of Formosa sp. AK20.</title>
        <authorList>
            <person name="Kumar R."/>
            <person name="Khatri I."/>
            <person name="Vaidya B."/>
            <person name="Subramanian S."/>
            <person name="Pinnaka A."/>
        </authorList>
    </citation>
    <scope>NUCLEOTIDE SEQUENCE [LARGE SCALE GENOMIC DNA]</scope>
    <source>
        <strain evidence="3 4">AK20</strain>
    </source>
</reference>
<dbReference type="InterPro" id="IPR007844">
    <property type="entry name" value="AsmA"/>
</dbReference>
<evidence type="ECO:0000256" key="1">
    <source>
        <dbReference type="SAM" id="MobiDB-lite"/>
    </source>
</evidence>
<accession>M7N3L0</accession>
<dbReference type="GO" id="GO:0005886">
    <property type="term" value="C:plasma membrane"/>
    <property type="evidence" value="ECO:0007669"/>
    <property type="project" value="TreeGrafter"/>
</dbReference>
<dbReference type="PATRIC" id="fig|1137281.3.peg.803"/>
<feature type="region of interest" description="Disordered" evidence="1">
    <location>
        <begin position="827"/>
        <end position="899"/>
    </location>
</feature>
<dbReference type="PANTHER" id="PTHR30441">
    <property type="entry name" value="DUF748 DOMAIN-CONTAINING PROTEIN"/>
    <property type="match status" value="1"/>
</dbReference>
<evidence type="ECO:0000313" key="3">
    <source>
        <dbReference type="EMBL" id="EMQ96314.1"/>
    </source>
</evidence>
<dbReference type="Proteomes" id="UP000012024">
    <property type="component" value="Unassembled WGS sequence"/>
</dbReference>
<feature type="compositionally biased region" description="Polar residues" evidence="1">
    <location>
        <begin position="831"/>
        <end position="854"/>
    </location>
</feature>
<dbReference type="GO" id="GO:0090313">
    <property type="term" value="P:regulation of protein targeting to membrane"/>
    <property type="evidence" value="ECO:0007669"/>
    <property type="project" value="TreeGrafter"/>
</dbReference>
<sequence length="899" mass="99194">MKKVFKIIGITLLTILLLLIAVPFVFQSKIKEIVKRTINENLNAHVEFSDVNLSFIRSFPQAQVSVSDLLITNFEPFKDETLASAKSISLDMSIKELFKKANEGPIVVNEIYLDEALITLKTNKRGETNFDIFKDTEDQPETAQDSSKGFTLDVKDYAIDNSALTYLDESSNMAFYITELNHSGKGTFSGEVSQLDTKTSARVGLKIDSTEYLSNNDIKLDALIGLDLPNNKYTFKENKAYINQLPLEFQGYVQLLEEGQEIDISFENPGSDFKDFLAVIPKTYSKNLDQVETRGNFKIKGIIKGTMTEETIPSLDINMVSNNAGFKYPDLPKRVEDISINASVINTTGNADDTYVDLQTLNFKIDQDVFKSSAVIKNLTTNMTVDANVDGVLNLANLSKAYPIDLDTDLTGILTAKLAASFDMDAIENNAYQRIKSNGNLNIRGFKYASEDLVNPIVISEAAIVFNPGTIKLNKFDASTGKSDITANGTINNLLGFVFSDKKLGGEFQVNSNAFYLSDFMKETASNTKNNEEQTSKTTETFKIPAFLDCKINADAKTVYYDNLTLSNVKGNLYVKDEKAVLRNMSSDIFKGKLLLDGYVDTATTTPTFMMNLDMNQFDISQSFNDLELLQSLAPIASALQGKLNSTIALSGNLGSDFTPDLNSINGNAFAEVQTTEIKPKNEALVSALNNALSFVDFSKLDLKDLKTNLTFENGMVNIKPFNIKYQDINITINGSHSFTNTMDYKAVFQVPAKYLGSDINRLIGKIDDEAVNNLSIPVTANITGTFNSPNVKTDLTSGVANLTKQLIEIEKQKLINKGKDQILELLGGVNNPSTNTNTPKDSTNNTKPTSNPIKNVLDDIIKGNSSKPKDSTNNTKPKSVKDLFNESINKSKKTDSIK</sequence>
<name>M7N3L0_9FLAO</name>
<dbReference type="EMBL" id="ANLA01000004">
    <property type="protein sequence ID" value="EMQ96314.1"/>
    <property type="molecule type" value="Genomic_DNA"/>
</dbReference>
<evidence type="ECO:0000313" key="4">
    <source>
        <dbReference type="Proteomes" id="UP000012024"/>
    </source>
</evidence>
<evidence type="ECO:0000259" key="2">
    <source>
        <dbReference type="Pfam" id="PF05170"/>
    </source>
</evidence>
<dbReference type="Pfam" id="PF05170">
    <property type="entry name" value="AsmA"/>
    <property type="match status" value="1"/>
</dbReference>
<dbReference type="RefSeq" id="WP_007647905.1">
    <property type="nucleotide sequence ID" value="NZ_ANLA01000004.1"/>
</dbReference>
<dbReference type="eggNOG" id="COG2982">
    <property type="taxonomic scope" value="Bacteria"/>
</dbReference>
<dbReference type="PANTHER" id="PTHR30441:SF8">
    <property type="entry name" value="DUF748 DOMAIN-CONTAINING PROTEIN"/>
    <property type="match status" value="1"/>
</dbReference>
<proteinExistence type="predicted"/>
<organism evidence="3 4">
    <name type="scientific">Xanthomarina gelatinilytica</name>
    <dbReference type="NCBI Taxonomy" id="1137281"/>
    <lineage>
        <taxon>Bacteria</taxon>
        <taxon>Pseudomonadati</taxon>
        <taxon>Bacteroidota</taxon>
        <taxon>Flavobacteriia</taxon>
        <taxon>Flavobacteriales</taxon>
        <taxon>Flavobacteriaceae</taxon>
        <taxon>Xanthomarina</taxon>
    </lineage>
</organism>
<gene>
    <name evidence="3" type="ORF">D778_02204</name>
</gene>
<dbReference type="GeneID" id="98640720"/>
<feature type="compositionally biased region" description="Polar residues" evidence="1">
    <location>
        <begin position="864"/>
        <end position="878"/>
    </location>
</feature>
<dbReference type="OrthoDB" id="596403at2"/>